<dbReference type="EMBL" id="JAFBCY010000001">
    <property type="protein sequence ID" value="MBM7850844.1"/>
    <property type="molecule type" value="Genomic_DNA"/>
</dbReference>
<comment type="caution">
    <text evidence="1">The sequence shown here is derived from an EMBL/GenBank/DDBJ whole genome shotgun (WGS) entry which is preliminary data.</text>
</comment>
<dbReference type="SUPFAM" id="SSF46785">
    <property type="entry name" value="Winged helix' DNA-binding domain"/>
    <property type="match status" value="1"/>
</dbReference>
<reference evidence="1" key="3">
    <citation type="submission" date="2023-01" db="EMBL/GenBank/DDBJ databases">
        <authorList>
            <person name="Sun Q."/>
            <person name="Evtushenko L."/>
        </authorList>
    </citation>
    <scope>NUCLEOTIDE SEQUENCE</scope>
    <source>
        <strain evidence="1">VKM B-1606</strain>
    </source>
</reference>
<dbReference type="InterPro" id="IPR036388">
    <property type="entry name" value="WH-like_DNA-bd_sf"/>
</dbReference>
<evidence type="ECO:0000313" key="2">
    <source>
        <dbReference type="EMBL" id="MBM7850844.1"/>
    </source>
</evidence>
<dbReference type="EMBL" id="BSFF01000002">
    <property type="protein sequence ID" value="GLK56139.1"/>
    <property type="molecule type" value="Genomic_DNA"/>
</dbReference>
<dbReference type="Proteomes" id="UP001143400">
    <property type="component" value="Unassembled WGS sequence"/>
</dbReference>
<dbReference type="InterPro" id="IPR036390">
    <property type="entry name" value="WH_DNA-bd_sf"/>
</dbReference>
<reference evidence="2 3" key="2">
    <citation type="submission" date="2021-01" db="EMBL/GenBank/DDBJ databases">
        <title>Genomic Encyclopedia of Type Strains, Phase IV (KMG-IV): sequencing the most valuable type-strain genomes for metagenomic binning, comparative biology and taxonomic classification.</title>
        <authorList>
            <person name="Goeker M."/>
        </authorList>
    </citation>
    <scope>NUCLEOTIDE SEQUENCE [LARGE SCALE GENOMIC DNA]</scope>
    <source>
        <strain evidence="2 3">DSM 6130</strain>
    </source>
</reference>
<evidence type="ECO:0000313" key="1">
    <source>
        <dbReference type="EMBL" id="GLK56139.1"/>
    </source>
</evidence>
<name>A0A9W6IVM6_9HYPH</name>
<evidence type="ECO:0000313" key="3">
    <source>
        <dbReference type="Proteomes" id="UP000758856"/>
    </source>
</evidence>
<evidence type="ECO:0000313" key="4">
    <source>
        <dbReference type="Proteomes" id="UP001143400"/>
    </source>
</evidence>
<organism evidence="1 4">
    <name type="scientific">Methylopila capsulata</name>
    <dbReference type="NCBI Taxonomy" id="61654"/>
    <lineage>
        <taxon>Bacteria</taxon>
        <taxon>Pseudomonadati</taxon>
        <taxon>Pseudomonadota</taxon>
        <taxon>Alphaproteobacteria</taxon>
        <taxon>Hyphomicrobiales</taxon>
        <taxon>Methylopilaceae</taxon>
        <taxon>Methylopila</taxon>
    </lineage>
</organism>
<sequence>MFADEGATLRRLDAAARVLLTTHVVLPELRLKAVLALIMIYRKPGVTIMEIAVLLRSPHSTTFTMLSQLREQYRDVHNGRVRSGPGLIEDGPLRDDARYRGLVLTPKGVAALKMLHARLGRRRPRKARGEAKSL</sequence>
<dbReference type="Gene3D" id="1.10.10.10">
    <property type="entry name" value="Winged helix-like DNA-binding domain superfamily/Winged helix DNA-binding domain"/>
    <property type="match status" value="1"/>
</dbReference>
<dbReference type="AlphaFoldDB" id="A0A9W6IVM6"/>
<reference evidence="1" key="1">
    <citation type="journal article" date="2014" name="Int. J. Syst. Evol. Microbiol.">
        <title>Complete genome sequence of Corynebacterium casei LMG S-19264T (=DSM 44701T), isolated from a smear-ripened cheese.</title>
        <authorList>
            <consortium name="US DOE Joint Genome Institute (JGI-PGF)"/>
            <person name="Walter F."/>
            <person name="Albersmeier A."/>
            <person name="Kalinowski J."/>
            <person name="Ruckert C."/>
        </authorList>
    </citation>
    <scope>NUCLEOTIDE SEQUENCE</scope>
    <source>
        <strain evidence="1">VKM B-1606</strain>
    </source>
</reference>
<keyword evidence="2" id="KW-0238">DNA-binding</keyword>
<dbReference type="RefSeq" id="WP_204949215.1">
    <property type="nucleotide sequence ID" value="NZ_BSFF01000002.1"/>
</dbReference>
<dbReference type="GO" id="GO:0003677">
    <property type="term" value="F:DNA binding"/>
    <property type="evidence" value="ECO:0007669"/>
    <property type="project" value="UniProtKB-KW"/>
</dbReference>
<gene>
    <name evidence="1" type="ORF">GCM10008170_21580</name>
    <name evidence="2" type="ORF">JOD31_001056</name>
</gene>
<proteinExistence type="predicted"/>
<keyword evidence="3" id="KW-1185">Reference proteome</keyword>
<accession>A0A9W6IVM6</accession>
<dbReference type="Proteomes" id="UP000758856">
    <property type="component" value="Unassembled WGS sequence"/>
</dbReference>
<protein>
    <submittedName>
        <fullName evidence="2">DNA-binding MarR family transcriptional regulator</fullName>
    </submittedName>
</protein>